<accession>A0ACA9LSR3</accession>
<dbReference type="Proteomes" id="UP000789702">
    <property type="component" value="Unassembled WGS sequence"/>
</dbReference>
<sequence>MELMEALKEGDHDSYNNSDELIQECFEKIESYLKSADLKRFEFSQFSDLKPIDNGGNAVVFSANFQNKKYALKSLNNNLFVDDRRFKDIKREKLADEKTIEFITNVINGDPEQSPVDLIVPNTPYHLVRKEVDNDQIIKYDELTYGHGEFGEMRREGGRVRLKLLDNFEIQDDDCADYIKRLKLELTTFEHENVLKTFGLTFDGNSNYYFVHEYTNGGDLRYYLKQKHLLQWGDKFEITRHVVNGLKFLHDQGLAHAELQPCNILVHDGIPKLANLGISKIYSNYNIVHSKYSPPEFLQKKAHNGIEPFCSNYNIVEETPFKFKNLYRKCWDNNPDKRPDCSKILEELKHIEQTFNENYNLNKNNELDTEKQRKLKIDFVNYFNLNKGRNCVAYDFVPGTKKILSDNGYLKINKLNKSDPIICFPEKGGQNTIPWTILDNMNLFKNSDDKNGLLVHECDDIRIHIPIVTVQYRGSVAEQFSHDIVNALDCPDDNERKERLKKVFNEWGNFIVTDVTIGGAIMIKKWSEIGYMKQSRLLTYIQWGIDYAKGGGSKIFSEMPLDEFPQFEISKNIKTIGDLYDWLKGLYDYQYAEIISYEDFKPSYELLPNDLVERIFQCFSSQPVVEPIVRIIPQILTQCEQQKLLEWIKTKKTRLLYMRDWVHDLSLEYGILLQRSKLGHGDKIGFKYTKDPTITPINNTITILLCQPKTKQVAFSLDNGLKREDELIFSEIPFINNHTLEYFRDLENKPSKTVYCQIIFNAIKISFKSIINPSEKLSNAVDDALRSDEPFKNLCELFNNTYGLLIPETITLGKKLTRTYDSCNIPKNTIELSSCTF</sequence>
<dbReference type="EMBL" id="CAJVPU010005191">
    <property type="protein sequence ID" value="CAG8544167.1"/>
    <property type="molecule type" value="Genomic_DNA"/>
</dbReference>
<keyword evidence="2" id="KW-1185">Reference proteome</keyword>
<comment type="caution">
    <text evidence="1">The sequence shown here is derived from an EMBL/GenBank/DDBJ whole genome shotgun (WGS) entry which is preliminary data.</text>
</comment>
<organism evidence="1 2">
    <name type="scientific">Dentiscutata heterogama</name>
    <dbReference type="NCBI Taxonomy" id="1316150"/>
    <lineage>
        <taxon>Eukaryota</taxon>
        <taxon>Fungi</taxon>
        <taxon>Fungi incertae sedis</taxon>
        <taxon>Mucoromycota</taxon>
        <taxon>Glomeromycotina</taxon>
        <taxon>Glomeromycetes</taxon>
        <taxon>Diversisporales</taxon>
        <taxon>Gigasporaceae</taxon>
        <taxon>Dentiscutata</taxon>
    </lineage>
</organism>
<gene>
    <name evidence="1" type="ORF">DHETER_LOCUS4938</name>
</gene>
<proteinExistence type="predicted"/>
<evidence type="ECO:0000313" key="1">
    <source>
        <dbReference type="EMBL" id="CAG8544167.1"/>
    </source>
</evidence>
<evidence type="ECO:0000313" key="2">
    <source>
        <dbReference type="Proteomes" id="UP000789702"/>
    </source>
</evidence>
<reference evidence="1" key="1">
    <citation type="submission" date="2021-06" db="EMBL/GenBank/DDBJ databases">
        <authorList>
            <person name="Kallberg Y."/>
            <person name="Tangrot J."/>
            <person name="Rosling A."/>
        </authorList>
    </citation>
    <scope>NUCLEOTIDE SEQUENCE</scope>
    <source>
        <strain evidence="1">IL203A</strain>
    </source>
</reference>
<name>A0ACA9LSR3_9GLOM</name>
<protein>
    <submittedName>
        <fullName evidence="1">13675_t:CDS:1</fullName>
    </submittedName>
</protein>